<dbReference type="RefSeq" id="WP_111272580.1">
    <property type="nucleotide sequence ID" value="NZ_QKWW01000074.1"/>
</dbReference>
<evidence type="ECO:0000313" key="2">
    <source>
        <dbReference type="EMBL" id="PZT53251.1"/>
    </source>
</evidence>
<gene>
    <name evidence="2" type="ORF">DN757_23345</name>
</gene>
<dbReference type="SUPFAM" id="SSF53474">
    <property type="entry name" value="alpha/beta-Hydrolases"/>
    <property type="match status" value="1"/>
</dbReference>
<dbReference type="AlphaFoldDB" id="A0A2W6NBU6"/>
<dbReference type="EMBL" id="QKWW01000074">
    <property type="protein sequence ID" value="PZT53251.1"/>
    <property type="molecule type" value="Genomic_DNA"/>
</dbReference>
<dbReference type="Pfam" id="PF01764">
    <property type="entry name" value="Lipase_3"/>
    <property type="match status" value="1"/>
</dbReference>
<protein>
    <recommendedName>
        <fullName evidence="1">Fungal lipase-type domain-containing protein</fullName>
    </recommendedName>
</protein>
<feature type="domain" description="Fungal lipase-type" evidence="1">
    <location>
        <begin position="70"/>
        <end position="216"/>
    </location>
</feature>
<dbReference type="GO" id="GO:0006629">
    <property type="term" value="P:lipid metabolic process"/>
    <property type="evidence" value="ECO:0007669"/>
    <property type="project" value="InterPro"/>
</dbReference>
<dbReference type="CDD" id="cd00519">
    <property type="entry name" value="Lipase_3"/>
    <property type="match status" value="1"/>
</dbReference>
<proteinExistence type="predicted"/>
<comment type="caution">
    <text evidence="2">The sequence shown here is derived from an EMBL/GenBank/DDBJ whole genome shotgun (WGS) entry which is preliminary data.</text>
</comment>
<evidence type="ECO:0000259" key="1">
    <source>
        <dbReference type="Pfam" id="PF01764"/>
    </source>
</evidence>
<dbReference type="Proteomes" id="UP000249204">
    <property type="component" value="Unassembled WGS sequence"/>
</dbReference>
<name>A0A2W6NBU6_9BACL</name>
<evidence type="ECO:0000313" key="3">
    <source>
        <dbReference type="Proteomes" id="UP000249204"/>
    </source>
</evidence>
<sequence>MQKDYISDELYKEISDLAYQDNVTAGAPLTAKGDYAQWKVIEPEGAKLHNKVSGFDSIVLHNDQTNQIVIGYRGTEPGGSWLGRAADYETDVFDVLGGRTRELEDAVTDPNHHNIFKKSFIQSIKDDIDWQNNQFHEAEVLYEQVKAKYPDASISLTGHSLGGGLAQYVAARQDLPAMTYSAPSVTNLLDDASLAKVNEGYYDKKVINIVHPNDSVGAGGLLEYDRHVGSTYYKGQDFDSANAMYQNWRLQFQLMLPIQPMGPSGPLVTYNFPIDIDLDKFQVGNIIRLMDSFSKKEGKGYHSMNQYQFDQQGNLVGPLIDRATGQQIDISPRWNAYQESQMALSNLFGGVLAPLIAVAAYGKSGQGGGTIRLTPEELAQAAREMRHSLDGFSNDAQASIRMFEAYTSTSESHSFTAIAYEATATLERINRWYQDSISEIAEYIERKHEDFVQADQFLTGGK</sequence>
<reference evidence="2 3" key="1">
    <citation type="submission" date="2018-06" db="EMBL/GenBank/DDBJ databases">
        <title>Isolation of heavy metals resistant Paenibacillus silvae NC2 from Gold-Copper mine in ZiJin, China.</title>
        <authorList>
            <person name="Xu J."/>
            <person name="Mazhar H.S."/>
            <person name="Rensing C."/>
        </authorList>
    </citation>
    <scope>NUCLEOTIDE SEQUENCE [LARGE SCALE GENOMIC DNA]</scope>
    <source>
        <strain evidence="2 3">NC2</strain>
    </source>
</reference>
<dbReference type="InterPro" id="IPR029058">
    <property type="entry name" value="AB_hydrolase_fold"/>
</dbReference>
<dbReference type="InterPro" id="IPR002921">
    <property type="entry name" value="Fungal_lipase-type"/>
</dbReference>
<dbReference type="Gene3D" id="3.40.50.1820">
    <property type="entry name" value="alpha/beta hydrolase"/>
    <property type="match status" value="1"/>
</dbReference>
<organism evidence="2 3">
    <name type="scientific">Paenibacillus silvae</name>
    <dbReference type="NCBI Taxonomy" id="1325358"/>
    <lineage>
        <taxon>Bacteria</taxon>
        <taxon>Bacillati</taxon>
        <taxon>Bacillota</taxon>
        <taxon>Bacilli</taxon>
        <taxon>Bacillales</taxon>
        <taxon>Paenibacillaceae</taxon>
        <taxon>Paenibacillus</taxon>
    </lineage>
</organism>
<accession>A0A2W6NBU6</accession>